<sequence>RRRGAGPPRRPPALRPGAALRGRRPHPAPLGPRGRFRLALVEPGALPRTRGGARACGRAAGRVCAGDAAGGGAGDHDRDDAV</sequence>
<evidence type="ECO:0000256" key="1">
    <source>
        <dbReference type="SAM" id="MobiDB-lite"/>
    </source>
</evidence>
<feature type="region of interest" description="Disordered" evidence="1">
    <location>
        <begin position="1"/>
        <end position="34"/>
    </location>
</feature>
<proteinExistence type="predicted"/>
<gene>
    <name evidence="2" type="ORF">AVDCRST_MAG89-1107</name>
</gene>
<dbReference type="AlphaFoldDB" id="A0A6J4KNJ2"/>
<reference evidence="2" key="1">
    <citation type="submission" date="2020-02" db="EMBL/GenBank/DDBJ databases">
        <authorList>
            <person name="Meier V. D."/>
        </authorList>
    </citation>
    <scope>NUCLEOTIDE SEQUENCE</scope>
    <source>
        <strain evidence="2">AVDCRST_MAG89</strain>
    </source>
</reference>
<name>A0A6J4KNJ2_9BACT</name>
<evidence type="ECO:0000313" key="2">
    <source>
        <dbReference type="EMBL" id="CAA9310888.1"/>
    </source>
</evidence>
<feature type="non-terminal residue" evidence="2">
    <location>
        <position position="1"/>
    </location>
</feature>
<feature type="non-terminal residue" evidence="2">
    <location>
        <position position="82"/>
    </location>
</feature>
<protein>
    <submittedName>
        <fullName evidence="2">Uncharacterized protein</fullName>
    </submittedName>
</protein>
<dbReference type="EMBL" id="CADCTV010000244">
    <property type="protein sequence ID" value="CAA9310888.1"/>
    <property type="molecule type" value="Genomic_DNA"/>
</dbReference>
<organism evidence="2">
    <name type="scientific">uncultured Gemmatimonadota bacterium</name>
    <dbReference type="NCBI Taxonomy" id="203437"/>
    <lineage>
        <taxon>Bacteria</taxon>
        <taxon>Pseudomonadati</taxon>
        <taxon>Gemmatimonadota</taxon>
        <taxon>environmental samples</taxon>
    </lineage>
</organism>
<accession>A0A6J4KNJ2</accession>